<protein>
    <submittedName>
        <fullName evidence="2">Arrestin_N domain-containing protein</fullName>
    </submittedName>
</protein>
<dbReference type="AlphaFoldDB" id="A0A0M3HWX2"/>
<dbReference type="Proteomes" id="UP000036681">
    <property type="component" value="Unplaced"/>
</dbReference>
<reference evidence="2" key="1">
    <citation type="submission" date="2017-02" db="UniProtKB">
        <authorList>
            <consortium name="WormBaseParasite"/>
        </authorList>
    </citation>
    <scope>IDENTIFICATION</scope>
</reference>
<dbReference type="WBParaSite" id="ALUE_0000771401-mRNA-1">
    <property type="protein sequence ID" value="ALUE_0000771401-mRNA-1"/>
    <property type="gene ID" value="ALUE_0000771401"/>
</dbReference>
<proteinExistence type="predicted"/>
<accession>A0A0M3HWX2</accession>
<organism evidence="1 2">
    <name type="scientific">Ascaris lumbricoides</name>
    <name type="common">Giant roundworm</name>
    <dbReference type="NCBI Taxonomy" id="6252"/>
    <lineage>
        <taxon>Eukaryota</taxon>
        <taxon>Metazoa</taxon>
        <taxon>Ecdysozoa</taxon>
        <taxon>Nematoda</taxon>
        <taxon>Chromadorea</taxon>
        <taxon>Rhabditida</taxon>
        <taxon>Spirurina</taxon>
        <taxon>Ascaridomorpha</taxon>
        <taxon>Ascaridoidea</taxon>
        <taxon>Ascarididae</taxon>
        <taxon>Ascaris</taxon>
    </lineage>
</organism>
<sequence length="79" mass="8825">MSTKVVAAMHPLRGARIHVQDAYTDIRWLDSRYVGLPREGLSVRLEMSVVMFNKTAVVNLVVKVVSGRESSQQVVNLNT</sequence>
<evidence type="ECO:0000313" key="1">
    <source>
        <dbReference type="Proteomes" id="UP000036681"/>
    </source>
</evidence>
<evidence type="ECO:0000313" key="2">
    <source>
        <dbReference type="WBParaSite" id="ALUE_0000771401-mRNA-1"/>
    </source>
</evidence>
<name>A0A0M3HWX2_ASCLU</name>
<keyword evidence="1" id="KW-1185">Reference proteome</keyword>